<organism evidence="1 2">
    <name type="scientific">Sphaeroforma arctica JP610</name>
    <dbReference type="NCBI Taxonomy" id="667725"/>
    <lineage>
        <taxon>Eukaryota</taxon>
        <taxon>Ichthyosporea</taxon>
        <taxon>Ichthyophonida</taxon>
        <taxon>Sphaeroforma</taxon>
    </lineage>
</organism>
<protein>
    <submittedName>
        <fullName evidence="1">Uncharacterized protein</fullName>
    </submittedName>
</protein>
<reference evidence="1 2" key="1">
    <citation type="submission" date="2011-02" db="EMBL/GenBank/DDBJ databases">
        <title>The Genome Sequence of Sphaeroforma arctica JP610.</title>
        <authorList>
            <consortium name="The Broad Institute Genome Sequencing Platform"/>
            <person name="Russ C."/>
            <person name="Cuomo C."/>
            <person name="Young S.K."/>
            <person name="Zeng Q."/>
            <person name="Gargeya S."/>
            <person name="Alvarado L."/>
            <person name="Berlin A."/>
            <person name="Chapman S.B."/>
            <person name="Chen Z."/>
            <person name="Freedman E."/>
            <person name="Gellesch M."/>
            <person name="Goldberg J."/>
            <person name="Griggs A."/>
            <person name="Gujja S."/>
            <person name="Heilman E."/>
            <person name="Heiman D."/>
            <person name="Howarth C."/>
            <person name="Mehta T."/>
            <person name="Neiman D."/>
            <person name="Pearson M."/>
            <person name="Roberts A."/>
            <person name="Saif S."/>
            <person name="Shea T."/>
            <person name="Shenoy N."/>
            <person name="Sisk P."/>
            <person name="Stolte C."/>
            <person name="Sykes S."/>
            <person name="White J."/>
            <person name="Yandava C."/>
            <person name="Burger G."/>
            <person name="Gray M.W."/>
            <person name="Holland P.W.H."/>
            <person name="King N."/>
            <person name="Lang F.B.F."/>
            <person name="Roger A.J."/>
            <person name="Ruiz-Trillo I."/>
            <person name="Haas B."/>
            <person name="Nusbaum C."/>
            <person name="Birren B."/>
        </authorList>
    </citation>
    <scope>NUCLEOTIDE SEQUENCE [LARGE SCALE GENOMIC DNA]</scope>
    <source>
        <strain evidence="1 2">JP610</strain>
    </source>
</reference>
<evidence type="ECO:0000313" key="1">
    <source>
        <dbReference type="EMBL" id="KNC79418.1"/>
    </source>
</evidence>
<dbReference type="AlphaFoldDB" id="A0A0L0FU19"/>
<accession>A0A0L0FU19</accession>
<sequence>MYGGALVFYEPLEKALRVQLEGMYEAHNKEVNGGETVTELPVDLYLPKCLTLMTHLPLILTLK</sequence>
<dbReference type="RefSeq" id="XP_014153320.1">
    <property type="nucleotide sequence ID" value="XM_014297845.1"/>
</dbReference>
<keyword evidence="2" id="KW-1185">Reference proteome</keyword>
<evidence type="ECO:0000313" key="2">
    <source>
        <dbReference type="Proteomes" id="UP000054560"/>
    </source>
</evidence>
<dbReference type="GeneID" id="25908689"/>
<dbReference type="Proteomes" id="UP000054560">
    <property type="component" value="Unassembled WGS sequence"/>
</dbReference>
<feature type="non-terminal residue" evidence="1">
    <location>
        <position position="63"/>
    </location>
</feature>
<name>A0A0L0FU19_9EUKA</name>
<proteinExistence type="predicted"/>
<dbReference type="EMBL" id="KQ242308">
    <property type="protein sequence ID" value="KNC79418.1"/>
    <property type="molecule type" value="Genomic_DNA"/>
</dbReference>
<gene>
    <name evidence="1" type="ORF">SARC_08185</name>
</gene>